<evidence type="ECO:0000313" key="1">
    <source>
        <dbReference type="EMBL" id="STD05190.1"/>
    </source>
</evidence>
<comment type="caution">
    <text evidence="1">The sequence shown here is derived from an EMBL/GenBank/DDBJ whole genome shotgun (WGS) entry which is preliminary data.</text>
</comment>
<dbReference type="AlphaFoldDB" id="A0AA46BLS3"/>
<sequence length="34" mass="3641">MCSEVCVATGVWYLPGVGIRAAKWSKGIALFLDV</sequence>
<gene>
    <name evidence="1" type="ORF">NCTC7915_00380</name>
</gene>
<dbReference type="Proteomes" id="UP000254118">
    <property type="component" value="Unassembled WGS sequence"/>
</dbReference>
<proteinExistence type="predicted"/>
<dbReference type="EMBL" id="UFYA01000001">
    <property type="protein sequence ID" value="STD05190.1"/>
    <property type="molecule type" value="Genomic_DNA"/>
</dbReference>
<organism evidence="1 2">
    <name type="scientific">Dermatophilus congolensis</name>
    <dbReference type="NCBI Taxonomy" id="1863"/>
    <lineage>
        <taxon>Bacteria</taxon>
        <taxon>Bacillati</taxon>
        <taxon>Actinomycetota</taxon>
        <taxon>Actinomycetes</taxon>
        <taxon>Micrococcales</taxon>
        <taxon>Dermatophilaceae</taxon>
        <taxon>Dermatophilus</taxon>
    </lineage>
</organism>
<evidence type="ECO:0000313" key="2">
    <source>
        <dbReference type="Proteomes" id="UP000254118"/>
    </source>
</evidence>
<reference evidence="1 2" key="1">
    <citation type="submission" date="2018-06" db="EMBL/GenBank/DDBJ databases">
        <authorList>
            <consortium name="Pathogen Informatics"/>
            <person name="Doyle S."/>
        </authorList>
    </citation>
    <scope>NUCLEOTIDE SEQUENCE [LARGE SCALE GENOMIC DNA]</scope>
    <source>
        <strain evidence="1 2">NCTC7915</strain>
    </source>
</reference>
<accession>A0AA46BLS3</accession>
<name>A0AA46BLS3_9MICO</name>
<protein>
    <submittedName>
        <fullName evidence="1">Uncharacterized protein</fullName>
    </submittedName>
</protein>